<comment type="caution">
    <text evidence="3">The sequence shown here is derived from an EMBL/GenBank/DDBJ whole genome shotgun (WGS) entry which is preliminary data.</text>
</comment>
<keyword evidence="4" id="KW-1185">Reference proteome</keyword>
<protein>
    <submittedName>
        <fullName evidence="3">PEP-CTERM sorting domain-containing protein</fullName>
    </submittedName>
</protein>
<feature type="transmembrane region" description="Helical" evidence="1">
    <location>
        <begin position="153"/>
        <end position="170"/>
    </location>
</feature>
<dbReference type="Proteomes" id="UP000450676">
    <property type="component" value="Unassembled WGS sequence"/>
</dbReference>
<keyword evidence="1" id="KW-1133">Transmembrane helix</keyword>
<proteinExistence type="predicted"/>
<name>A0A7X4HGQ3_9BURK</name>
<feature type="chain" id="PRO_5031089790" evidence="2">
    <location>
        <begin position="23"/>
        <end position="179"/>
    </location>
</feature>
<evidence type="ECO:0000256" key="2">
    <source>
        <dbReference type="SAM" id="SignalP"/>
    </source>
</evidence>
<reference evidence="3 4" key="1">
    <citation type="submission" date="2019-12" db="EMBL/GenBank/DDBJ databases">
        <title>Novel species isolated from a subtropical stream in China.</title>
        <authorList>
            <person name="Lu H."/>
        </authorList>
    </citation>
    <scope>NUCLEOTIDE SEQUENCE [LARGE SCALE GENOMIC DNA]</scope>
    <source>
        <strain evidence="3 4">FT127W</strain>
    </source>
</reference>
<evidence type="ECO:0000313" key="4">
    <source>
        <dbReference type="Proteomes" id="UP000450676"/>
    </source>
</evidence>
<sequence>MLILLKRALCMLLLACGAGASAGTVGDRVALQYFYPDLDTPTRSYAAQLVDGDGALFRNVAGVFDLTITDTQVIASNFNTRAMWLGGAFNGFALTDLDHGFHPFAALGRETNMAGFSPANVTFSGNVAYVNWQGLSFDEDTRVVLYLSAVPEPAAYVLMLAGGLILLLALRRGRAVQAG</sequence>
<gene>
    <name evidence="3" type="ORF">GTP77_24225</name>
</gene>
<keyword evidence="1" id="KW-0812">Transmembrane</keyword>
<organism evidence="3 4">
    <name type="scientific">Pseudoduganella aquatica</name>
    <dbReference type="NCBI Taxonomy" id="2660641"/>
    <lineage>
        <taxon>Bacteria</taxon>
        <taxon>Pseudomonadati</taxon>
        <taxon>Pseudomonadota</taxon>
        <taxon>Betaproteobacteria</taxon>
        <taxon>Burkholderiales</taxon>
        <taxon>Oxalobacteraceae</taxon>
        <taxon>Telluria group</taxon>
        <taxon>Pseudoduganella</taxon>
    </lineage>
</organism>
<keyword evidence="1" id="KW-0472">Membrane</keyword>
<keyword evidence="2" id="KW-0732">Signal</keyword>
<evidence type="ECO:0000313" key="3">
    <source>
        <dbReference type="EMBL" id="MYN10433.1"/>
    </source>
</evidence>
<evidence type="ECO:0000256" key="1">
    <source>
        <dbReference type="SAM" id="Phobius"/>
    </source>
</evidence>
<dbReference type="EMBL" id="WWCU01000038">
    <property type="protein sequence ID" value="MYN10433.1"/>
    <property type="molecule type" value="Genomic_DNA"/>
</dbReference>
<dbReference type="InterPro" id="IPR013424">
    <property type="entry name" value="Ice-binding_C"/>
</dbReference>
<feature type="signal peptide" evidence="2">
    <location>
        <begin position="1"/>
        <end position="22"/>
    </location>
</feature>
<dbReference type="NCBIfam" id="TIGR02595">
    <property type="entry name" value="PEP_CTERM"/>
    <property type="match status" value="1"/>
</dbReference>
<dbReference type="RefSeq" id="WP_161074726.1">
    <property type="nucleotide sequence ID" value="NZ_CP086370.1"/>
</dbReference>
<dbReference type="AlphaFoldDB" id="A0A7X4HGQ3"/>
<accession>A0A7X4HGQ3</accession>